<keyword evidence="5 11" id="KW-0479">Metal-binding</keyword>
<name>A0A0V0R9X2_PSEPJ</name>
<dbReference type="Pfam" id="PF15913">
    <property type="entry name" value="Furin-like_2"/>
    <property type="match status" value="1"/>
</dbReference>
<dbReference type="PANTHER" id="PTHR10942">
    <property type="entry name" value="LEISHMANOLYSIN-LIKE PEPTIDASE"/>
    <property type="match status" value="1"/>
</dbReference>
<dbReference type="GO" id="GO:0004222">
    <property type="term" value="F:metalloendopeptidase activity"/>
    <property type="evidence" value="ECO:0007669"/>
    <property type="project" value="InterPro"/>
</dbReference>
<dbReference type="GO" id="GO:0046872">
    <property type="term" value="F:metal ion binding"/>
    <property type="evidence" value="ECO:0007669"/>
    <property type="project" value="UniProtKB-KW"/>
</dbReference>
<dbReference type="PANTHER" id="PTHR10942:SF0">
    <property type="entry name" value="LEISHMANOLYSIN-LIKE PEPTIDASE"/>
    <property type="match status" value="1"/>
</dbReference>
<dbReference type="GO" id="GO:0005576">
    <property type="term" value="C:extracellular region"/>
    <property type="evidence" value="ECO:0007669"/>
    <property type="project" value="UniProtKB-SubCell"/>
</dbReference>
<dbReference type="FunFam" id="2.10.25.10:FF:000001">
    <property type="entry name" value="Tenascin C"/>
    <property type="match status" value="1"/>
</dbReference>
<evidence type="ECO:0000256" key="10">
    <source>
        <dbReference type="ARBA" id="ARBA00023180"/>
    </source>
</evidence>
<evidence type="ECO:0000256" key="2">
    <source>
        <dbReference type="ARBA" id="ARBA00005860"/>
    </source>
</evidence>
<proteinExistence type="inferred from homology"/>
<dbReference type="SUPFAM" id="SSF57184">
    <property type="entry name" value="Growth factor receptor domain"/>
    <property type="match status" value="2"/>
</dbReference>
<comment type="subcellular location">
    <subcellularLocation>
        <location evidence="1">Secreted</location>
    </subcellularLocation>
</comment>
<keyword evidence="8 11" id="KW-0862">Zinc</keyword>
<evidence type="ECO:0000256" key="9">
    <source>
        <dbReference type="ARBA" id="ARBA00023049"/>
    </source>
</evidence>
<dbReference type="InParanoid" id="A0A0V0R9X2"/>
<feature type="domain" description="EGF-like" evidence="12">
    <location>
        <begin position="241"/>
        <end position="252"/>
    </location>
</feature>
<keyword evidence="10" id="KW-0325">Glycoprotein</keyword>
<dbReference type="Pfam" id="PF01457">
    <property type="entry name" value="Peptidase_M8"/>
    <property type="match status" value="1"/>
</dbReference>
<evidence type="ECO:0000256" key="4">
    <source>
        <dbReference type="ARBA" id="ARBA00022670"/>
    </source>
</evidence>
<dbReference type="Gene3D" id="2.10.220.10">
    <property type="entry name" value="Hormone Receptor, Insulin-like Growth Factor Receptor 1, Chain A, domain 2"/>
    <property type="match status" value="1"/>
</dbReference>
<evidence type="ECO:0000256" key="8">
    <source>
        <dbReference type="ARBA" id="ARBA00022833"/>
    </source>
</evidence>
<dbReference type="Pfam" id="PF23106">
    <property type="entry name" value="EGF_Teneurin"/>
    <property type="match status" value="1"/>
</dbReference>
<evidence type="ECO:0000256" key="7">
    <source>
        <dbReference type="ARBA" id="ARBA00022801"/>
    </source>
</evidence>
<accession>A0A0V0R9X2</accession>
<feature type="binding site" evidence="11">
    <location>
        <position position="15"/>
    </location>
    <ligand>
        <name>Zn(2+)</name>
        <dbReference type="ChEBI" id="CHEBI:29105"/>
        <note>catalytic</note>
    </ligand>
</feature>
<evidence type="ECO:0000313" key="13">
    <source>
        <dbReference type="EMBL" id="KRX11168.1"/>
    </source>
</evidence>
<evidence type="ECO:0000259" key="12">
    <source>
        <dbReference type="PROSITE" id="PS00022"/>
    </source>
</evidence>
<dbReference type="SMART" id="SM00261">
    <property type="entry name" value="FU"/>
    <property type="match status" value="4"/>
</dbReference>
<dbReference type="GO" id="GO:0006508">
    <property type="term" value="P:proteolysis"/>
    <property type="evidence" value="ECO:0007669"/>
    <property type="project" value="UniProtKB-KW"/>
</dbReference>
<reference evidence="13 14" key="1">
    <citation type="journal article" date="2015" name="Sci. Rep.">
        <title>Genome of the facultative scuticociliatosis pathogen Pseudocohnilembus persalinus provides insight into its virulence through horizontal gene transfer.</title>
        <authorList>
            <person name="Xiong J."/>
            <person name="Wang G."/>
            <person name="Cheng J."/>
            <person name="Tian M."/>
            <person name="Pan X."/>
            <person name="Warren A."/>
            <person name="Jiang C."/>
            <person name="Yuan D."/>
            <person name="Miao W."/>
        </authorList>
    </citation>
    <scope>NUCLEOTIDE SEQUENCE [LARGE SCALE GENOMIC DNA]</scope>
    <source>
        <strain evidence="13">36N120E</strain>
    </source>
</reference>
<dbReference type="Proteomes" id="UP000054937">
    <property type="component" value="Unassembled WGS sequence"/>
</dbReference>
<evidence type="ECO:0000256" key="5">
    <source>
        <dbReference type="ARBA" id="ARBA00022723"/>
    </source>
</evidence>
<keyword evidence="6" id="KW-0732">Signal</keyword>
<dbReference type="Gene3D" id="3.90.132.10">
    <property type="entry name" value="Leishmanolysin , domain 2"/>
    <property type="match status" value="1"/>
</dbReference>
<organism evidence="13 14">
    <name type="scientific">Pseudocohnilembus persalinus</name>
    <name type="common">Ciliate</name>
    <dbReference type="NCBI Taxonomy" id="266149"/>
    <lineage>
        <taxon>Eukaryota</taxon>
        <taxon>Sar</taxon>
        <taxon>Alveolata</taxon>
        <taxon>Ciliophora</taxon>
        <taxon>Intramacronucleata</taxon>
        <taxon>Oligohymenophorea</taxon>
        <taxon>Scuticociliatia</taxon>
        <taxon>Philasterida</taxon>
        <taxon>Pseudocohnilembidae</taxon>
        <taxon>Pseudocohnilembus</taxon>
    </lineage>
</organism>
<dbReference type="GO" id="GO:0016020">
    <property type="term" value="C:membrane"/>
    <property type="evidence" value="ECO:0007669"/>
    <property type="project" value="InterPro"/>
</dbReference>
<dbReference type="OrthoDB" id="238768at2759"/>
<dbReference type="EMBL" id="LDAU01000006">
    <property type="protein sequence ID" value="KRX11168.1"/>
    <property type="molecule type" value="Genomic_DNA"/>
</dbReference>
<evidence type="ECO:0000256" key="1">
    <source>
        <dbReference type="ARBA" id="ARBA00004613"/>
    </source>
</evidence>
<dbReference type="SUPFAM" id="SSF55486">
    <property type="entry name" value="Metalloproteases ('zincins'), catalytic domain"/>
    <property type="match status" value="1"/>
</dbReference>
<keyword evidence="3" id="KW-0964">Secreted</keyword>
<dbReference type="Gene3D" id="2.10.25.10">
    <property type="entry name" value="Laminin"/>
    <property type="match status" value="1"/>
</dbReference>
<dbReference type="InterPro" id="IPR000742">
    <property type="entry name" value="EGF"/>
</dbReference>
<keyword evidence="14" id="KW-1185">Reference proteome</keyword>
<evidence type="ECO:0000313" key="14">
    <source>
        <dbReference type="Proteomes" id="UP000054937"/>
    </source>
</evidence>
<sequence length="497" mass="57261">MENYGDYISENIQSHWEVTVLAQEQLTYTDIFETKQVSEISLALLDDTNWYNSVKYNMAEKMIWGQKKGCDFLQKSCYDLKQNYTEFKTQPYGCSYDYLSQAVEQQQQINDQNLFDGCKYMDPTLSCTYEMNNEKSYKIQHQKFGRNSKCLISSISLNEDTQNLGEQLTGCYESECVGNVAYLYVGSQIFQCLRNNQVFDYIENGYAGQIQCPDDLERFCSIDKPCPNQCSQRGYCVSGKCICLQGYNGEDCSQSCSDYAYQDSQDNFQCSNSCPSGHYIDQNQYSSNRFLQESKCVLNCDQGYYLDGSGQNCIQCPVQQNCLTCQYFSGTGEIKCLTCIQNENFEENQYNYILFDGKCYDQCPYGYYKDVDLLECKQCNSPCGHCYGKDNNQCLDCIDGYFLYENQCMSQCPINYADNNFGVCELDLCEITRKDGVCAEKCDENEYIEKLTRMCQPCQSPCKGCVDYPDKCISCNENQMEVLNYQCLNIKNIHISY</sequence>
<keyword evidence="9 11" id="KW-0482">Metalloprotease</keyword>
<dbReference type="AlphaFoldDB" id="A0A0V0R9X2"/>
<evidence type="ECO:0000256" key="3">
    <source>
        <dbReference type="ARBA" id="ARBA00022525"/>
    </source>
</evidence>
<keyword evidence="7" id="KW-0378">Hydrolase</keyword>
<evidence type="ECO:0000256" key="6">
    <source>
        <dbReference type="ARBA" id="ARBA00022729"/>
    </source>
</evidence>
<dbReference type="InterPro" id="IPR006212">
    <property type="entry name" value="Furin_repeat"/>
</dbReference>
<dbReference type="CDD" id="cd00064">
    <property type="entry name" value="FU"/>
    <property type="match status" value="1"/>
</dbReference>
<comment type="cofactor">
    <cofactor evidence="11">
        <name>Zn(2+)</name>
        <dbReference type="ChEBI" id="CHEBI:29105"/>
    </cofactor>
    <text evidence="11">Binds 1 zinc ion per subunit.</text>
</comment>
<keyword evidence="4" id="KW-0645">Protease</keyword>
<protein>
    <submittedName>
        <fullName evidence="13">Insulin-like growth factor binding protein, N-terminal</fullName>
    </submittedName>
</protein>
<dbReference type="InterPro" id="IPR001577">
    <property type="entry name" value="Peptidase_M8"/>
</dbReference>
<dbReference type="InterPro" id="IPR043601">
    <property type="entry name" value="Rspo_Fu-CRD_dom"/>
</dbReference>
<comment type="similarity">
    <text evidence="2">Belongs to the peptidase M8 family.</text>
</comment>
<dbReference type="GO" id="GO:0005737">
    <property type="term" value="C:cytoplasm"/>
    <property type="evidence" value="ECO:0007669"/>
    <property type="project" value="TreeGrafter"/>
</dbReference>
<dbReference type="PROSITE" id="PS00022">
    <property type="entry name" value="EGF_1"/>
    <property type="match status" value="1"/>
</dbReference>
<gene>
    <name evidence="13" type="ORF">PPERSA_10935</name>
</gene>
<comment type="caution">
    <text evidence="13">The sequence shown here is derived from an EMBL/GenBank/DDBJ whole genome shotgun (WGS) entry which is preliminary data.</text>
</comment>
<evidence type="ECO:0000256" key="11">
    <source>
        <dbReference type="PIRSR" id="PIRSR601577-2"/>
    </source>
</evidence>
<dbReference type="InterPro" id="IPR009030">
    <property type="entry name" value="Growth_fac_rcpt_cys_sf"/>
</dbReference>
<dbReference type="GO" id="GO:0007155">
    <property type="term" value="P:cell adhesion"/>
    <property type="evidence" value="ECO:0007669"/>
    <property type="project" value="InterPro"/>
</dbReference>